<feature type="domain" description="C2H2-type" evidence="21">
    <location>
        <begin position="751"/>
        <end position="778"/>
    </location>
</feature>
<evidence type="ECO:0000256" key="20">
    <source>
        <dbReference type="SAM" id="Phobius"/>
    </source>
</evidence>
<feature type="domain" description="C2H2-type" evidence="21">
    <location>
        <begin position="896"/>
        <end position="923"/>
    </location>
</feature>
<evidence type="ECO:0000256" key="3">
    <source>
        <dbReference type="ARBA" id="ARBA00006991"/>
    </source>
</evidence>
<feature type="transmembrane region" description="Helical" evidence="20">
    <location>
        <begin position="1363"/>
        <end position="1380"/>
    </location>
</feature>
<feature type="compositionally biased region" description="Low complexity" evidence="19">
    <location>
        <begin position="1333"/>
        <end position="1343"/>
    </location>
</feature>
<feature type="domain" description="C2H2-type" evidence="21">
    <location>
        <begin position="840"/>
        <end position="867"/>
    </location>
</feature>
<keyword evidence="16" id="KW-0539">Nucleus</keyword>
<dbReference type="SMART" id="SM00355">
    <property type="entry name" value="ZnF_C2H2"/>
    <property type="match status" value="18"/>
</dbReference>
<protein>
    <recommendedName>
        <fullName evidence="21">C2H2-type domain-containing protein</fullName>
    </recommendedName>
</protein>
<evidence type="ECO:0000256" key="15">
    <source>
        <dbReference type="ARBA" id="ARBA00023163"/>
    </source>
</evidence>
<feature type="region of interest" description="Disordered" evidence="19">
    <location>
        <begin position="472"/>
        <end position="543"/>
    </location>
</feature>
<dbReference type="Pfam" id="PF00096">
    <property type="entry name" value="zf-C2H2"/>
    <property type="match status" value="3"/>
</dbReference>
<feature type="region of interest" description="Disordered" evidence="19">
    <location>
        <begin position="1134"/>
        <end position="1186"/>
    </location>
</feature>
<reference evidence="22" key="1">
    <citation type="journal article" date="2008" name="Nature">
        <title>The amphioxus genome and the evolution of the chordate karyotype.</title>
        <authorList>
            <consortium name="US DOE Joint Genome Institute (JGI-PGF)"/>
            <person name="Putnam N.H."/>
            <person name="Butts T."/>
            <person name="Ferrier D.E.K."/>
            <person name="Furlong R.F."/>
            <person name="Hellsten U."/>
            <person name="Kawashima T."/>
            <person name="Robinson-Rechavi M."/>
            <person name="Shoguchi E."/>
            <person name="Terry A."/>
            <person name="Yu J.-K."/>
            <person name="Benito-Gutierrez E.L."/>
            <person name="Dubchak I."/>
            <person name="Garcia-Fernandez J."/>
            <person name="Gibson-Brown J.J."/>
            <person name="Grigoriev I.V."/>
            <person name="Horton A.C."/>
            <person name="de Jong P.J."/>
            <person name="Jurka J."/>
            <person name="Kapitonov V.V."/>
            <person name="Kohara Y."/>
            <person name="Kuroki Y."/>
            <person name="Lindquist E."/>
            <person name="Lucas S."/>
            <person name="Osoegawa K."/>
            <person name="Pennacchio L.A."/>
            <person name="Salamov A.A."/>
            <person name="Satou Y."/>
            <person name="Sauka-Spengler T."/>
            <person name="Schmutz J."/>
            <person name="Shin-I T."/>
            <person name="Toyoda A."/>
            <person name="Bronner-Fraser M."/>
            <person name="Fujiyama A."/>
            <person name="Holland L.Z."/>
            <person name="Holland P.W.H."/>
            <person name="Satoh N."/>
            <person name="Rokhsar D.S."/>
        </authorList>
    </citation>
    <scope>NUCLEOTIDE SEQUENCE [LARGE SCALE GENOMIC DNA]</scope>
    <source>
        <strain evidence="22">S238N-H82</strain>
        <tissue evidence="22">Testes</tissue>
    </source>
</reference>
<dbReference type="InterPro" id="IPR013087">
    <property type="entry name" value="Znf_C2H2_type"/>
</dbReference>
<dbReference type="FunFam" id="3.30.160.60:FF:003851">
    <property type="match status" value="1"/>
</dbReference>
<feature type="region of interest" description="Disordered" evidence="19">
    <location>
        <begin position="1295"/>
        <end position="1346"/>
    </location>
</feature>
<dbReference type="FunFam" id="3.30.160.60:FF:000446">
    <property type="entry name" value="Zinc finger protein"/>
    <property type="match status" value="2"/>
</dbReference>
<keyword evidence="9 17" id="KW-0863">Zinc-finger</keyword>
<feature type="domain" description="C2H2-type" evidence="21">
    <location>
        <begin position="1028"/>
        <end position="1056"/>
    </location>
</feature>
<evidence type="ECO:0000259" key="21">
    <source>
        <dbReference type="PROSITE" id="PS50157"/>
    </source>
</evidence>
<evidence type="ECO:0000256" key="17">
    <source>
        <dbReference type="PROSITE-ProRule" id="PRU00042"/>
    </source>
</evidence>
<dbReference type="Gene3D" id="3.30.160.60">
    <property type="entry name" value="Classic Zinc Finger"/>
    <property type="match status" value="14"/>
</dbReference>
<feature type="compositionally biased region" description="Acidic residues" evidence="19">
    <location>
        <begin position="430"/>
        <end position="439"/>
    </location>
</feature>
<feature type="compositionally biased region" description="Polar residues" evidence="19">
    <location>
        <begin position="164"/>
        <end position="188"/>
    </location>
</feature>
<dbReference type="SUPFAM" id="SSF103481">
    <property type="entry name" value="Multidrug resistance efflux transporter EmrE"/>
    <property type="match status" value="1"/>
</dbReference>
<feature type="domain" description="C2H2-type" evidence="21">
    <location>
        <begin position="958"/>
        <end position="985"/>
    </location>
</feature>
<dbReference type="InterPro" id="IPR036236">
    <property type="entry name" value="Znf_C2H2_sf"/>
</dbReference>
<feature type="transmembrane region" description="Helical" evidence="20">
    <location>
        <begin position="1396"/>
        <end position="1414"/>
    </location>
</feature>
<feature type="coiled-coil region" evidence="18">
    <location>
        <begin position="44"/>
        <end position="71"/>
    </location>
</feature>
<evidence type="ECO:0000256" key="7">
    <source>
        <dbReference type="ARBA" id="ARBA00022723"/>
    </source>
</evidence>
<keyword evidence="7" id="KW-0479">Metal-binding</keyword>
<evidence type="ECO:0000256" key="10">
    <source>
        <dbReference type="ARBA" id="ARBA00022833"/>
    </source>
</evidence>
<keyword evidence="18" id="KW-0175">Coiled coil</keyword>
<keyword evidence="6 20" id="KW-0812">Transmembrane</keyword>
<dbReference type="GO" id="GO:0003690">
    <property type="term" value="F:double-stranded DNA binding"/>
    <property type="evidence" value="ECO:0007669"/>
    <property type="project" value="UniProtKB-ARBA"/>
</dbReference>
<feature type="domain" description="C2H2-type" evidence="21">
    <location>
        <begin position="547"/>
        <end position="575"/>
    </location>
</feature>
<dbReference type="Pfam" id="PF08449">
    <property type="entry name" value="UAA"/>
    <property type="match status" value="2"/>
</dbReference>
<evidence type="ECO:0000256" key="4">
    <source>
        <dbReference type="ARBA" id="ARBA00010694"/>
    </source>
</evidence>
<feature type="domain" description="C2H2-type" evidence="21">
    <location>
        <begin position="1060"/>
        <end position="1087"/>
    </location>
</feature>
<feature type="domain" description="C2H2-type" evidence="21">
    <location>
        <begin position="335"/>
        <end position="362"/>
    </location>
</feature>
<feature type="compositionally biased region" description="Low complexity" evidence="19">
    <location>
        <begin position="1173"/>
        <end position="1183"/>
    </location>
</feature>
<dbReference type="InParanoid" id="C3XYL5"/>
<dbReference type="InterPro" id="IPR013657">
    <property type="entry name" value="SCL35B1-4/HUT1"/>
</dbReference>
<dbReference type="SUPFAM" id="SSF57667">
    <property type="entry name" value="beta-beta-alpha zinc fingers"/>
    <property type="match status" value="11"/>
</dbReference>
<dbReference type="FunFam" id="3.30.160.60:FF:002069">
    <property type="entry name" value="Uncharacterized protein"/>
    <property type="match status" value="1"/>
</dbReference>
<evidence type="ECO:0000256" key="11">
    <source>
        <dbReference type="ARBA" id="ARBA00022989"/>
    </source>
</evidence>
<dbReference type="InterPro" id="IPR037185">
    <property type="entry name" value="EmrE-like"/>
</dbReference>
<feature type="compositionally biased region" description="Polar residues" evidence="19">
    <location>
        <begin position="144"/>
        <end position="156"/>
    </location>
</feature>
<dbReference type="PROSITE" id="PS00028">
    <property type="entry name" value="ZINC_FINGER_C2H2_1"/>
    <property type="match status" value="3"/>
</dbReference>
<dbReference type="GO" id="GO:0005634">
    <property type="term" value="C:nucleus"/>
    <property type="evidence" value="ECO:0007669"/>
    <property type="project" value="UniProtKB-SubCell"/>
</dbReference>
<keyword evidence="13" id="KW-0238">DNA-binding</keyword>
<dbReference type="FunFam" id="3.30.160.60:FF:001370">
    <property type="entry name" value="Zinc finger protein"/>
    <property type="match status" value="2"/>
</dbReference>
<feature type="transmembrane region" description="Helical" evidence="20">
    <location>
        <begin position="1536"/>
        <end position="1554"/>
    </location>
</feature>
<organism>
    <name type="scientific">Branchiostoma floridae</name>
    <name type="common">Florida lancelet</name>
    <name type="synonym">Amphioxus</name>
    <dbReference type="NCBI Taxonomy" id="7739"/>
    <lineage>
        <taxon>Eukaryota</taxon>
        <taxon>Metazoa</taxon>
        <taxon>Chordata</taxon>
        <taxon>Cephalochordata</taxon>
        <taxon>Leptocardii</taxon>
        <taxon>Amphioxiformes</taxon>
        <taxon>Branchiostomatidae</taxon>
        <taxon>Branchiostoma</taxon>
    </lineage>
</organism>
<evidence type="ECO:0000256" key="8">
    <source>
        <dbReference type="ARBA" id="ARBA00022737"/>
    </source>
</evidence>
<dbReference type="eggNOG" id="KOG1721">
    <property type="taxonomic scope" value="Eukaryota"/>
</dbReference>
<name>C3XYL5_BRAFL</name>
<feature type="transmembrane region" description="Helical" evidence="20">
    <location>
        <begin position="1202"/>
        <end position="1220"/>
    </location>
</feature>
<feature type="domain" description="C2H2-type" evidence="21">
    <location>
        <begin position="812"/>
        <end position="839"/>
    </location>
</feature>
<feature type="transmembrane region" description="Helical" evidence="20">
    <location>
        <begin position="1607"/>
        <end position="1628"/>
    </location>
</feature>
<comment type="similarity">
    <text evidence="3">Belongs to the krueppel C2H2-type zinc-finger protein family.</text>
</comment>
<evidence type="ECO:0000256" key="18">
    <source>
        <dbReference type="SAM" id="Coils"/>
    </source>
</evidence>
<comment type="subcellular location">
    <subcellularLocation>
        <location evidence="2">Membrane</location>
        <topology evidence="2">Multi-pass membrane protein</topology>
    </subcellularLocation>
    <subcellularLocation>
        <location evidence="1">Nucleus</location>
    </subcellularLocation>
</comment>
<evidence type="ECO:0000256" key="19">
    <source>
        <dbReference type="SAM" id="MobiDB-lite"/>
    </source>
</evidence>
<feature type="domain" description="C2H2-type" evidence="21">
    <location>
        <begin position="779"/>
        <end position="806"/>
    </location>
</feature>
<feature type="compositionally biased region" description="Basic and acidic residues" evidence="19">
    <location>
        <begin position="563"/>
        <end position="573"/>
    </location>
</feature>
<dbReference type="FunFam" id="3.30.160.60:FF:000882">
    <property type="entry name" value="Predicted gene, 21060"/>
    <property type="match status" value="2"/>
</dbReference>
<evidence type="ECO:0000256" key="2">
    <source>
        <dbReference type="ARBA" id="ARBA00004141"/>
    </source>
</evidence>
<proteinExistence type="inferred from homology"/>
<dbReference type="FunFam" id="3.30.160.60:FF:002287">
    <property type="entry name" value="Uncharacterized protein"/>
    <property type="match status" value="1"/>
</dbReference>
<comment type="similarity">
    <text evidence="4">Belongs to the nucleotide-sugar transporter family. SLC35B subfamily.</text>
</comment>
<dbReference type="PANTHER" id="PTHR24379:SF121">
    <property type="entry name" value="C2H2-TYPE DOMAIN-CONTAINING PROTEIN"/>
    <property type="match status" value="1"/>
</dbReference>
<gene>
    <name evidence="22" type="ORF">BRAFLDRAFT_126279</name>
</gene>
<feature type="region of interest" description="Disordered" evidence="19">
    <location>
        <begin position="140"/>
        <end position="159"/>
    </location>
</feature>
<feature type="transmembrane region" description="Helical" evidence="20">
    <location>
        <begin position="1566"/>
        <end position="1586"/>
    </location>
</feature>
<feature type="domain" description="C2H2-type" evidence="21">
    <location>
        <begin position="248"/>
        <end position="275"/>
    </location>
</feature>
<feature type="domain" description="C2H2-type" evidence="21">
    <location>
        <begin position="723"/>
        <end position="750"/>
    </location>
</feature>
<evidence type="ECO:0000256" key="16">
    <source>
        <dbReference type="ARBA" id="ARBA00023242"/>
    </source>
</evidence>
<feature type="domain" description="C2H2-type" evidence="21">
    <location>
        <begin position="389"/>
        <end position="417"/>
    </location>
</feature>
<feature type="domain" description="C2H2-type" evidence="21">
    <location>
        <begin position="868"/>
        <end position="895"/>
    </location>
</feature>
<keyword evidence="14 20" id="KW-0472">Membrane</keyword>
<evidence type="ECO:0000256" key="14">
    <source>
        <dbReference type="ARBA" id="ARBA00023136"/>
    </source>
</evidence>
<evidence type="ECO:0000256" key="12">
    <source>
        <dbReference type="ARBA" id="ARBA00023015"/>
    </source>
</evidence>
<evidence type="ECO:0000256" key="9">
    <source>
        <dbReference type="ARBA" id="ARBA00022771"/>
    </source>
</evidence>
<feature type="compositionally biased region" description="Acidic residues" evidence="19">
    <location>
        <begin position="651"/>
        <end position="660"/>
    </location>
</feature>
<keyword evidence="12" id="KW-0805">Transcription regulation</keyword>
<feature type="region of interest" description="Disordered" evidence="19">
    <location>
        <begin position="563"/>
        <end position="660"/>
    </location>
</feature>
<feature type="region of interest" description="Disordered" evidence="19">
    <location>
        <begin position="699"/>
        <end position="725"/>
    </location>
</feature>
<keyword evidence="8" id="KW-0677">Repeat</keyword>
<dbReference type="STRING" id="7739.C3XYL5"/>
<feature type="domain" description="C2H2-type" evidence="21">
    <location>
        <begin position="929"/>
        <end position="957"/>
    </location>
</feature>
<dbReference type="FunFam" id="3.30.160.60:FF:004663">
    <property type="match status" value="1"/>
</dbReference>
<evidence type="ECO:0000313" key="22">
    <source>
        <dbReference type="EMBL" id="EEN66900.1"/>
    </source>
</evidence>
<dbReference type="eggNOG" id="KOG1580">
    <property type="taxonomic scope" value="Eukaryota"/>
</dbReference>
<feature type="region of interest" description="Disordered" evidence="19">
    <location>
        <begin position="410"/>
        <end position="458"/>
    </location>
</feature>
<dbReference type="GO" id="GO:0016020">
    <property type="term" value="C:membrane"/>
    <property type="evidence" value="ECO:0007669"/>
    <property type="project" value="UniProtKB-SubCell"/>
</dbReference>
<dbReference type="PROSITE" id="PS50157">
    <property type="entry name" value="ZINC_FINGER_C2H2_2"/>
    <property type="match status" value="17"/>
</dbReference>
<evidence type="ECO:0000256" key="13">
    <source>
        <dbReference type="ARBA" id="ARBA00023125"/>
    </source>
</evidence>
<evidence type="ECO:0000256" key="6">
    <source>
        <dbReference type="ARBA" id="ARBA00022692"/>
    </source>
</evidence>
<feature type="region of interest" description="Disordered" evidence="19">
    <location>
        <begin position="164"/>
        <end position="230"/>
    </location>
</feature>
<sequence>MGKTRAEIQWAYRERKKAKDGEQYKAKEAARVKKHYKPAVSFSHEARERRNAQAREKMRRYRARKQFKMEEYNKPHWTNIEYASLTSHDSHCADEASHEYIGPNSNQFCNIMAHMMAATTGTPGPGEPTTRMIAESADHGVLGSQETAGNTTTEQLGSPDHLTCTVTQLDNQPNPDENTIQGKPTDQVSSEDEEVHQTESQNSEGHDPCTSASQIAHPPSSSEQGKTDADSDTDLAKYSVLYGGNQIFICDLCSLMFITESDLAQHIKTHPDKSPVIKQPHRRRPYKSWYANRVEENTKSGSGEKQFICKECGFSTNHRGKLIAHAKTHVVKKTYKCDQCTFSSVKKKTMDRHMLKHVQEGPFKCRDCAFTTSDIKDMEKHIGTHKERYNCELCPFSAVMKKTLERHLKMKHAQEDSTDSEASEAMVCDDSSDEAETDNSAEHTLVSESCEGVNDDTPEKETLENANAIVENSEENPSASTNSYPDTSHSASGDELGDDHVQEECRDLTFTTPDKEDREKHIAFTTPDKEDREKHIATHTELPGKPYKCSLCRYSAVKEKTLERHLKMKHSQEDSTVTEAPEPTDVDNSSDGAEAEDSPEQSLMSESCEGVNASTPEKEKLEDTVVETPKDCASTSKDSFPDMSDSASADELGDDVTDSDEDYIPKQAEVDATEQGHLDEDEDGVQNVPDETLACKEHDFVTDSNEKPKAHGKKSETSGGKPHKCKDCSYSTAYKSDLRQHMYKHNGKYPFECKVCGYKAARQKEMVQHSRIHTGEKPFKCDQCDFSTAQSSTLKVHKMRHSGEKQNTGHMFKCKECDYSTAHRADLRQHMFRHNGKYPFVCKVCGYKVGKRNAMVIHSRIHTGEKPFKCDQCDFSTTQRNSLKEHKMRHSGEKPHMCDVCGLRFYTKPNLNAHMNRHLDIKPELKKPHKCDKCKYATAHKTHLAIHVARYHTGEKPHMCEYCGYRTVDRSNLATHKKTHTGERPFKCDLCDYSSVAKKKLQQHMSKHTAQKSSLKSHMVQHTGEKSHICPDCGHKTAHRSNLLSHMRKIHKKDIEEKPLKCDQCDYRTAKTSSLKSHMVKHTGEKPHLRTKAVQKRLFDLFAPLSFRTFASEIVQIITHLLFNLYKATAAQMNSAPSSTSTGKREDNPLEAMTLPASNPQPPVGLKKEDVETGGQSQSGTSSVPAAGGMEGLWNRLSERTRLLTCFFGIFVCYFYYGIVQEKITRGTYGEDKEKFTYVMSLVFLQCIVNAAFAKMSKLPILAVISSVRLSSEIVQIITHLFFNLYKATAAQMNSAPSSTSTGKREDNPLEAMTLPASNPQPPVGLKKEDVETGGQSQSGTSSVPAAGGMEGLWNRLSERTRLLTCFFGIFVCYFYYGIVQEKITRGTYGEDKEKFTYVMSLVFLQCIVNAAFAKMMCYFAAPGVNDTTPNWLYGICSTTYMGAMLASNQALQHVNYPTQVRVTINQALQHVNYPTQVRVTINQALQHVNYPTQVRVTINQALQHVNYPTQVLGKSCKPIPVLILGVLLARKRYPLLKYLFVLLIVAGVAIFVYKDNVQAKADDHIFGWGEILLLASLTMDGLTGVSQEKMRGQHQTNSHYMMYNMNFWSIGILAVCIGVTGEVFSFLKFLEKYPYVLGNMFLFSITSALGQLFIFVTVTNFGPLTCSIITTTRKFFTILASVIIFQNPLLPRQWLGVLLVFSGLAGDSYFGKAKKVKENHK</sequence>
<feature type="compositionally biased region" description="Basic and acidic residues" evidence="19">
    <location>
        <begin position="699"/>
        <end position="716"/>
    </location>
</feature>
<evidence type="ECO:0000256" key="1">
    <source>
        <dbReference type="ARBA" id="ARBA00004123"/>
    </source>
</evidence>
<dbReference type="EMBL" id="GG666473">
    <property type="protein sequence ID" value="EEN66900.1"/>
    <property type="molecule type" value="Genomic_DNA"/>
</dbReference>
<feature type="compositionally biased region" description="Basic and acidic residues" evidence="19">
    <location>
        <begin position="498"/>
        <end position="538"/>
    </location>
</feature>
<dbReference type="PANTHER" id="PTHR24379">
    <property type="entry name" value="KRAB AND ZINC FINGER DOMAIN-CONTAINING"/>
    <property type="match status" value="1"/>
</dbReference>
<evidence type="ECO:0000256" key="5">
    <source>
        <dbReference type="ARBA" id="ARBA00022448"/>
    </source>
</evidence>
<feature type="domain" description="C2H2-type" evidence="21">
    <location>
        <begin position="986"/>
        <end position="1013"/>
    </location>
</feature>
<accession>C3XYL5</accession>
<dbReference type="GO" id="GO:0008270">
    <property type="term" value="F:zinc ion binding"/>
    <property type="evidence" value="ECO:0007669"/>
    <property type="project" value="UniProtKB-KW"/>
</dbReference>
<dbReference type="FunFam" id="3.30.160.60:FF:001957">
    <property type="entry name" value="Si:dkey-77f5.11"/>
    <property type="match status" value="1"/>
</dbReference>
<feature type="compositionally biased region" description="Polar residues" evidence="19">
    <location>
        <begin position="210"/>
        <end position="224"/>
    </location>
</feature>
<keyword evidence="5" id="KW-0813">Transport</keyword>
<feature type="domain" description="C2H2-type" evidence="21">
    <location>
        <begin position="307"/>
        <end position="334"/>
    </location>
</feature>
<feature type="transmembrane region" description="Helical" evidence="20">
    <location>
        <begin position="1634"/>
        <end position="1657"/>
    </location>
</feature>
<keyword evidence="15" id="KW-0804">Transcription</keyword>
<keyword evidence="11 20" id="KW-1133">Transmembrane helix</keyword>
<dbReference type="GO" id="GO:0055085">
    <property type="term" value="P:transmembrane transport"/>
    <property type="evidence" value="ECO:0007669"/>
    <property type="project" value="InterPro"/>
</dbReference>
<keyword evidence="10" id="KW-0862">Zinc</keyword>
<feature type="compositionally biased region" description="Polar residues" evidence="19">
    <location>
        <begin position="475"/>
        <end position="491"/>
    </location>
</feature>